<accession>A0ACC2MEJ0</accession>
<proteinExistence type="predicted"/>
<reference evidence="1 2" key="1">
    <citation type="journal article" date="2022" name="Hortic Res">
        <title>A haplotype resolved chromosomal level avocado genome allows analysis of novel avocado genes.</title>
        <authorList>
            <person name="Nath O."/>
            <person name="Fletcher S.J."/>
            <person name="Hayward A."/>
            <person name="Shaw L.M."/>
            <person name="Masouleh A.K."/>
            <person name="Furtado A."/>
            <person name="Henry R.J."/>
            <person name="Mitter N."/>
        </authorList>
    </citation>
    <scope>NUCLEOTIDE SEQUENCE [LARGE SCALE GENOMIC DNA]</scope>
    <source>
        <strain evidence="2">cv. Hass</strain>
    </source>
</reference>
<comment type="caution">
    <text evidence="1">The sequence shown here is derived from an EMBL/GenBank/DDBJ whole genome shotgun (WGS) entry which is preliminary data.</text>
</comment>
<organism evidence="1 2">
    <name type="scientific">Persea americana</name>
    <name type="common">Avocado</name>
    <dbReference type="NCBI Taxonomy" id="3435"/>
    <lineage>
        <taxon>Eukaryota</taxon>
        <taxon>Viridiplantae</taxon>
        <taxon>Streptophyta</taxon>
        <taxon>Embryophyta</taxon>
        <taxon>Tracheophyta</taxon>
        <taxon>Spermatophyta</taxon>
        <taxon>Magnoliopsida</taxon>
        <taxon>Magnoliidae</taxon>
        <taxon>Laurales</taxon>
        <taxon>Lauraceae</taxon>
        <taxon>Persea</taxon>
    </lineage>
</organism>
<keyword evidence="2" id="KW-1185">Reference proteome</keyword>
<name>A0ACC2MEJ0_PERAE</name>
<evidence type="ECO:0000313" key="2">
    <source>
        <dbReference type="Proteomes" id="UP001234297"/>
    </source>
</evidence>
<protein>
    <submittedName>
        <fullName evidence="1">Uncharacterized protein</fullName>
    </submittedName>
</protein>
<gene>
    <name evidence="1" type="ORF">MRB53_005766</name>
</gene>
<sequence length="157" mass="17222">MLWEGSRYKASVAGNGAPGSSADREVTRIDTRDTYTTDNKDISRTRVPAKPKARVSTESMTGELAKSSGMPSRSQQKTIRNAMAVNEGGVMATAGLFFLHSTQGNINSAIRSRLNLFLSFMPCKGSRRRWVLMETSQKNQTSNALMVSLPAFNQDIN</sequence>
<dbReference type="EMBL" id="CM056810">
    <property type="protein sequence ID" value="KAJ8644018.1"/>
    <property type="molecule type" value="Genomic_DNA"/>
</dbReference>
<dbReference type="Proteomes" id="UP001234297">
    <property type="component" value="Chromosome 2"/>
</dbReference>
<evidence type="ECO:0000313" key="1">
    <source>
        <dbReference type="EMBL" id="KAJ8644018.1"/>
    </source>
</evidence>